<dbReference type="SMART" id="SM00283">
    <property type="entry name" value="MA"/>
    <property type="match status" value="1"/>
</dbReference>
<dbReference type="Pfam" id="PF00015">
    <property type="entry name" value="MCPsignal"/>
    <property type="match status" value="1"/>
</dbReference>
<keyword evidence="8" id="KW-1185">Reference proteome</keyword>
<keyword evidence="5" id="KW-0472">Membrane</keyword>
<comment type="caution">
    <text evidence="7">The sequence shown here is derived from an EMBL/GenBank/DDBJ whole genome shotgun (WGS) entry which is preliminary data.</text>
</comment>
<evidence type="ECO:0000313" key="8">
    <source>
        <dbReference type="Proteomes" id="UP001589628"/>
    </source>
</evidence>
<comment type="subcellular location">
    <subcellularLocation>
        <location evidence="1">Membrane</location>
    </subcellularLocation>
</comment>
<dbReference type="PANTHER" id="PTHR32089">
    <property type="entry name" value="METHYL-ACCEPTING CHEMOTAXIS PROTEIN MCPB"/>
    <property type="match status" value="1"/>
</dbReference>
<name>A0ABV5Z7K4_9GAMM</name>
<feature type="coiled-coil region" evidence="4">
    <location>
        <begin position="187"/>
        <end position="214"/>
    </location>
</feature>
<reference evidence="7 8" key="1">
    <citation type="submission" date="2024-09" db="EMBL/GenBank/DDBJ databases">
        <authorList>
            <person name="Sun Q."/>
            <person name="Mori K."/>
        </authorList>
    </citation>
    <scope>NUCLEOTIDE SEQUENCE [LARGE SCALE GENOMIC DNA]</scope>
    <source>
        <strain evidence="7 8">ATCC 51285</strain>
    </source>
</reference>
<gene>
    <name evidence="7" type="ORF">ACFFLH_02380</name>
</gene>
<dbReference type="PROSITE" id="PS50111">
    <property type="entry name" value="CHEMOTAXIS_TRANSDUC_2"/>
    <property type="match status" value="1"/>
</dbReference>
<sequence length="385" mass="42754">MLRLMSLPQSLSAILIQALNPKRWTQALTLLTLLALALSSWPISQALGLSLLVLTCLLSILLLAGLANQREHLHAWLKAPHIRPLEALEPDRRTLTQGFNEHTRRLQRNQELISQLALETAQSAALLEQASAEVEQLHLRQQDALGTLVSSSEQMEVSVNSLADMAEQSRERASHTHAYSQEGFAYAQQSQQQMEQVSQRLQQLEQAMGQLAQHTEAIRGFAEVIEGVAAQINLLALNAAIEAARAGDAGRGFAVVAAEVRSLAQHSDQASRDIRQLTNSLAEDVHQVDAELKHSRLDLNQCVLHTQQLAEDLGSLSEDAKQSLLQATLSHQAIREHRLASQDNQQRFLELAEVAEQLNAHLQDTLDMIGYLRQLSQRLNQFKEP</sequence>
<organism evidence="7 8">
    <name type="scientific">Balneatrix alpica</name>
    <dbReference type="NCBI Taxonomy" id="75684"/>
    <lineage>
        <taxon>Bacteria</taxon>
        <taxon>Pseudomonadati</taxon>
        <taxon>Pseudomonadota</taxon>
        <taxon>Gammaproteobacteria</taxon>
        <taxon>Oceanospirillales</taxon>
        <taxon>Balneatrichaceae</taxon>
        <taxon>Balneatrix</taxon>
    </lineage>
</organism>
<keyword evidence="5" id="KW-0812">Transmembrane</keyword>
<dbReference type="RefSeq" id="WP_081414419.1">
    <property type="nucleotide sequence ID" value="NZ_JBHLZN010000001.1"/>
</dbReference>
<evidence type="ECO:0000256" key="5">
    <source>
        <dbReference type="SAM" id="Phobius"/>
    </source>
</evidence>
<evidence type="ECO:0000259" key="6">
    <source>
        <dbReference type="PROSITE" id="PS50111"/>
    </source>
</evidence>
<feature type="transmembrane region" description="Helical" evidence="5">
    <location>
        <begin position="49"/>
        <end position="68"/>
    </location>
</feature>
<dbReference type="PANTHER" id="PTHR32089:SF112">
    <property type="entry name" value="LYSOZYME-LIKE PROTEIN-RELATED"/>
    <property type="match status" value="1"/>
</dbReference>
<dbReference type="InterPro" id="IPR004089">
    <property type="entry name" value="MCPsignal_dom"/>
</dbReference>
<protein>
    <submittedName>
        <fullName evidence="7">Methyl-accepting chemotaxis protein</fullName>
    </submittedName>
</protein>
<evidence type="ECO:0000313" key="7">
    <source>
        <dbReference type="EMBL" id="MFB9885261.1"/>
    </source>
</evidence>
<evidence type="ECO:0000256" key="1">
    <source>
        <dbReference type="ARBA" id="ARBA00004370"/>
    </source>
</evidence>
<dbReference type="Gene3D" id="1.10.287.950">
    <property type="entry name" value="Methyl-accepting chemotaxis protein"/>
    <property type="match status" value="1"/>
</dbReference>
<accession>A0ABV5Z7K4</accession>
<evidence type="ECO:0000256" key="4">
    <source>
        <dbReference type="SAM" id="Coils"/>
    </source>
</evidence>
<feature type="domain" description="Methyl-accepting transducer" evidence="6">
    <location>
        <begin position="116"/>
        <end position="359"/>
    </location>
</feature>
<keyword evidence="5" id="KW-1133">Transmembrane helix</keyword>
<evidence type="ECO:0000256" key="2">
    <source>
        <dbReference type="ARBA" id="ARBA00023224"/>
    </source>
</evidence>
<evidence type="ECO:0000256" key="3">
    <source>
        <dbReference type="PROSITE-ProRule" id="PRU00284"/>
    </source>
</evidence>
<proteinExistence type="predicted"/>
<keyword evidence="2 3" id="KW-0807">Transducer</keyword>
<keyword evidence="4" id="KW-0175">Coiled coil</keyword>
<dbReference type="Proteomes" id="UP001589628">
    <property type="component" value="Unassembled WGS sequence"/>
</dbReference>
<dbReference type="EMBL" id="JBHLZN010000001">
    <property type="protein sequence ID" value="MFB9885261.1"/>
    <property type="molecule type" value="Genomic_DNA"/>
</dbReference>
<dbReference type="SUPFAM" id="SSF58104">
    <property type="entry name" value="Methyl-accepting chemotaxis protein (MCP) signaling domain"/>
    <property type="match status" value="1"/>
</dbReference>